<dbReference type="Pfam" id="PF18668">
    <property type="entry name" value="Tail_spike_N"/>
    <property type="match status" value="1"/>
</dbReference>
<dbReference type="InterPro" id="IPR040775">
    <property type="entry name" value="Tail_spike_N"/>
</dbReference>
<name>A0A564M404_9ENTR</name>
<protein>
    <recommendedName>
        <fullName evidence="1">Tail spike TSP1/Gp66 N-terminal domain-containing protein</fullName>
    </recommendedName>
</protein>
<feature type="domain" description="Tail spike TSP1/Gp66 N-terminal" evidence="1">
    <location>
        <begin position="185"/>
        <end position="241"/>
    </location>
</feature>
<evidence type="ECO:0000313" key="2">
    <source>
        <dbReference type="EMBL" id="VUS88628.1"/>
    </source>
</evidence>
<dbReference type="Proteomes" id="UP000317374">
    <property type="component" value="Unassembled WGS sequence"/>
</dbReference>
<proteinExistence type="predicted"/>
<dbReference type="InterPro" id="IPR011050">
    <property type="entry name" value="Pectin_lyase_fold/virulence"/>
</dbReference>
<sequence>MPATPQDRLYGLTTSVAVKPPVYISADYDITRFGEQTITSKTPTDERTITTTEGMRVLLLGQDNPVENGIWVARRSFWVRATDFNGPRDAVNGTLVFSITGDCWQVEADDPVVIGLSVIHFRPTYPFEANLDIFQRTLRVPEASVSVLPSAEDRAWKGLGFDGAGQPKLQDPAGTGLWGYVPAIGSFEKGSLLTQRFEVLLWESTDEYWRWDGAMPKIVLPGSTPDTAGGRGKGKWLDVTDATLRSDLASTEDGSGGDLSGVKKGRAPEAAALTRTVSNLLLDGVAGLRKNFGAVGDGYHDDTAAFNKWWDCLMDVTYKRRAYEGDEAAIKFMLQKGPLLNIENGVFIYDGPGLNIGNSNAFVFNVRGESALSTKILLPNDGVYLFDFDNNPVHSRLTDMTIHGGLGAVRFKSKARNASSTHDFERLRLSRYNECGISNNSIDMPYFRVNKCVFYGATDKQTIGVCVSGYSAGGFIKDSIFSDNRYGIKLAVGDNGTERNGPATPYLIDHNDFYRTGNRGAVDEDTGEFVRFASYDIWAEPGASETNSGKGIKVTRNKFGQENLISPDAHILIADAYATGTGAGLNGDRHHNEVISTGFFSGARFDGNDVNSTNGSYVAPFLRTFTPNTGNLRFADSYDNGMPSRIVEFSGGITQAQIGGLARSNVFDISHCVALQKGVEPKLISNLNDVFRLIDPLLYYVGHPQSTLVPVGSQQVGFELLYSGPTSSIGLSNATRTSLNNSYGGIFEAAEITMTTSQGRAAATVSGGVAGRKHWIDFDVRRGSSNPVGSVVMEVMNSAGTTSIFRRIILLDSVARWQKVVLPYIPNEDGDIIIRFSSKLYVAGSATNFVIGNLNVYRNEEAVNTGHNSGLRMQWDQQHSLKGTRHEWYDSTGNLRAKNGAPTSVTDGVIISANPVV</sequence>
<reference evidence="2 3" key="1">
    <citation type="submission" date="2019-07" db="EMBL/GenBank/DDBJ databases">
        <authorList>
            <person name="Brisse S."/>
            <person name="Rodrigues C."/>
            <person name="Thorpe H."/>
        </authorList>
    </citation>
    <scope>NUCLEOTIDE SEQUENCE [LARGE SCALE GENOMIC DNA]</scope>
    <source>
        <strain evidence="2">SB6422</strain>
    </source>
</reference>
<evidence type="ECO:0000259" key="1">
    <source>
        <dbReference type="Pfam" id="PF18668"/>
    </source>
</evidence>
<dbReference type="InterPro" id="IPR012334">
    <property type="entry name" value="Pectin_lyas_fold"/>
</dbReference>
<dbReference type="EMBL" id="CABGGW010000045">
    <property type="protein sequence ID" value="VUS88628.1"/>
    <property type="molecule type" value="Genomic_DNA"/>
</dbReference>
<dbReference type="SUPFAM" id="SSF51126">
    <property type="entry name" value="Pectin lyase-like"/>
    <property type="match status" value="1"/>
</dbReference>
<dbReference type="Gene3D" id="2.160.20.10">
    <property type="entry name" value="Single-stranded right-handed beta-helix, Pectin lyase-like"/>
    <property type="match status" value="1"/>
</dbReference>
<organism evidence="2 3">
    <name type="scientific">Klebsiella huaxiensis</name>
    <dbReference type="NCBI Taxonomy" id="2153354"/>
    <lineage>
        <taxon>Bacteria</taxon>
        <taxon>Pseudomonadati</taxon>
        <taxon>Pseudomonadota</taxon>
        <taxon>Gammaproteobacteria</taxon>
        <taxon>Enterobacterales</taxon>
        <taxon>Enterobacteriaceae</taxon>
        <taxon>Klebsiella/Raoultella group</taxon>
        <taxon>Klebsiella</taxon>
    </lineage>
</organism>
<dbReference type="Gene3D" id="2.10.10.80">
    <property type="match status" value="1"/>
</dbReference>
<dbReference type="AlphaFoldDB" id="A0A564M404"/>
<dbReference type="RefSeq" id="WP_260611271.1">
    <property type="nucleotide sequence ID" value="NZ_CABGGW010000045.1"/>
</dbReference>
<accession>A0A564M404</accession>
<gene>
    <name evidence="2" type="ORF">SB6422_02757</name>
</gene>
<evidence type="ECO:0000313" key="3">
    <source>
        <dbReference type="Proteomes" id="UP000317374"/>
    </source>
</evidence>